<accession>T0DCG0</accession>
<dbReference type="GO" id="GO:0047804">
    <property type="term" value="F:cysteine-S-conjugate beta-lyase activity"/>
    <property type="evidence" value="ECO:0007669"/>
    <property type="project" value="UniProtKB-EC"/>
</dbReference>
<dbReference type="Gene3D" id="3.40.640.10">
    <property type="entry name" value="Type I PLP-dependent aspartate aminotransferase-like (Major domain)"/>
    <property type="match status" value="1"/>
</dbReference>
<dbReference type="RefSeq" id="WP_021295743.1">
    <property type="nucleotide sequence ID" value="NZ_AURB01000101.1"/>
</dbReference>
<dbReference type="InterPro" id="IPR015422">
    <property type="entry name" value="PyrdxlP-dep_Trfase_small"/>
</dbReference>
<dbReference type="Gene3D" id="3.90.1150.10">
    <property type="entry name" value="Aspartate Aminotransferase, domain 1"/>
    <property type="match status" value="1"/>
</dbReference>
<evidence type="ECO:0000259" key="6">
    <source>
        <dbReference type="Pfam" id="PF00155"/>
    </source>
</evidence>
<evidence type="ECO:0000256" key="2">
    <source>
        <dbReference type="ARBA" id="ARBA00012224"/>
    </source>
</evidence>
<dbReference type="Pfam" id="PF00155">
    <property type="entry name" value="Aminotran_1_2"/>
    <property type="match status" value="1"/>
</dbReference>
<dbReference type="eggNOG" id="COG1168">
    <property type="taxonomic scope" value="Bacteria"/>
</dbReference>
<evidence type="ECO:0000256" key="4">
    <source>
        <dbReference type="ARBA" id="ARBA00023239"/>
    </source>
</evidence>
<dbReference type="EMBL" id="CP080467">
    <property type="protein sequence ID" value="UNO47549.1"/>
    <property type="molecule type" value="Genomic_DNA"/>
</dbReference>
<keyword evidence="3" id="KW-0663">Pyridoxal phosphate</keyword>
<name>T0DCG0_ALIAG</name>
<dbReference type="GO" id="GO:0030170">
    <property type="term" value="F:pyridoxal phosphate binding"/>
    <property type="evidence" value="ECO:0007669"/>
    <property type="project" value="InterPro"/>
</dbReference>
<evidence type="ECO:0000313" key="7">
    <source>
        <dbReference type="EMBL" id="UNO47549.1"/>
    </source>
</evidence>
<keyword evidence="4" id="KW-0456">Lyase</keyword>
<dbReference type="PANTHER" id="PTHR43525">
    <property type="entry name" value="PROTEIN MALY"/>
    <property type="match status" value="1"/>
</dbReference>
<dbReference type="STRING" id="1356854.N007_04075"/>
<protein>
    <recommendedName>
        <fullName evidence="2">cysteine-S-conjugate beta-lyase</fullName>
        <ecNumber evidence="2">4.4.1.13</ecNumber>
    </recommendedName>
</protein>
<reference evidence="8" key="1">
    <citation type="journal article" date="2022" name="G3 (Bethesda)">
        <title>Unveiling the complete genome sequence of Alicyclobacillus acidoterrestris DSM 3922T, a taint-producing strain.</title>
        <authorList>
            <person name="Leonardo I.C."/>
            <person name="Barreto Crespo M.T."/>
            <person name="Gaspar F.B."/>
        </authorList>
    </citation>
    <scope>NUCLEOTIDE SEQUENCE [LARGE SCALE GENOMIC DNA]</scope>
    <source>
        <strain evidence="8">DSM 3922</strain>
    </source>
</reference>
<dbReference type="SUPFAM" id="SSF53383">
    <property type="entry name" value="PLP-dependent transferases"/>
    <property type="match status" value="1"/>
</dbReference>
<comment type="similarity">
    <text evidence="5">Belongs to the class-II pyridoxal-phosphate-dependent aminotransferase family. MalY/PatB cystathionine beta-lyase subfamily.</text>
</comment>
<dbReference type="EC" id="4.4.1.13" evidence="2"/>
<keyword evidence="8" id="KW-1185">Reference proteome</keyword>
<evidence type="ECO:0000256" key="5">
    <source>
        <dbReference type="ARBA" id="ARBA00037974"/>
    </source>
</evidence>
<sequence length="394" mass="44685">MAYDFDSVISRRQTGASKWDTLKERFGREDVLPMWVADMDFASPPCVQQALIERAQHGVYGYAVRTDEYFESIMGWMKNRHGWTIERDWIASATGVVPALTLIVQAFTEEGDGVLIQPPVYYPFKRVIQAWDRKVIENPLVYRDGQYEIDFADLEEKAKQAKVMFLCSPHNPVGRVWREDELRRIGEICLRHQVMVVADEIHADLIYPGYRHIPFASLSEAFAASSITCAAPSKTFNLAGLNTAYTVIPNAALKARYEQMAAKASMGSINVFGVHAMAAAYREGGPWLDELIAYLEGNLRFLKEFFAQKLPELQVVEPQGTYLVWVDCRRLGFAKEELDRFLVHEAGLAFDEGHLFGDEGVGFQRINIACPRSLLEQGLNQLHDAVERVVRTRV</sequence>
<organism evidence="7 8">
    <name type="scientific">Alicyclobacillus acidoterrestris (strain ATCC 49025 / DSM 3922 / CIP 106132 / NCIMB 13137 / GD3B)</name>
    <dbReference type="NCBI Taxonomy" id="1356854"/>
    <lineage>
        <taxon>Bacteria</taxon>
        <taxon>Bacillati</taxon>
        <taxon>Bacillota</taxon>
        <taxon>Bacilli</taxon>
        <taxon>Bacillales</taxon>
        <taxon>Alicyclobacillaceae</taxon>
        <taxon>Alicyclobacillus</taxon>
    </lineage>
</organism>
<dbReference type="InterPro" id="IPR027619">
    <property type="entry name" value="C-S_lyase_PatB-like"/>
</dbReference>
<dbReference type="KEGG" id="aaco:K1I37_12640"/>
<dbReference type="GO" id="GO:0008483">
    <property type="term" value="F:transaminase activity"/>
    <property type="evidence" value="ECO:0007669"/>
    <property type="project" value="UniProtKB-KW"/>
</dbReference>
<dbReference type="NCBIfam" id="TIGR04350">
    <property type="entry name" value="C_S_lyase_PatB"/>
    <property type="match status" value="1"/>
</dbReference>
<dbReference type="InterPro" id="IPR015424">
    <property type="entry name" value="PyrdxlP-dep_Trfase"/>
</dbReference>
<dbReference type="InterPro" id="IPR051798">
    <property type="entry name" value="Class-II_PLP-Dep_Aminotrans"/>
</dbReference>
<accession>A0A9E6ZLI0</accession>
<gene>
    <name evidence="7" type="ORF">K1I37_12640</name>
</gene>
<dbReference type="PANTHER" id="PTHR43525:SF1">
    <property type="entry name" value="PROTEIN MALY"/>
    <property type="match status" value="1"/>
</dbReference>
<keyword evidence="7" id="KW-0032">Aminotransferase</keyword>
<proteinExistence type="inferred from homology"/>
<dbReference type="InterPro" id="IPR015421">
    <property type="entry name" value="PyrdxlP-dep_Trfase_major"/>
</dbReference>
<dbReference type="CDD" id="cd00609">
    <property type="entry name" value="AAT_like"/>
    <property type="match status" value="1"/>
</dbReference>
<keyword evidence="7" id="KW-0808">Transferase</keyword>
<dbReference type="Proteomes" id="UP000829401">
    <property type="component" value="Chromosome"/>
</dbReference>
<dbReference type="OrthoDB" id="9802328at2"/>
<comment type="cofactor">
    <cofactor evidence="1">
        <name>pyridoxal 5'-phosphate</name>
        <dbReference type="ChEBI" id="CHEBI:597326"/>
    </cofactor>
</comment>
<feature type="domain" description="Aminotransferase class I/classII large" evidence="6">
    <location>
        <begin position="34"/>
        <end position="380"/>
    </location>
</feature>
<dbReference type="AlphaFoldDB" id="T0DCG0"/>
<dbReference type="InterPro" id="IPR004839">
    <property type="entry name" value="Aminotransferase_I/II_large"/>
</dbReference>
<evidence type="ECO:0000256" key="1">
    <source>
        <dbReference type="ARBA" id="ARBA00001933"/>
    </source>
</evidence>
<evidence type="ECO:0000256" key="3">
    <source>
        <dbReference type="ARBA" id="ARBA00022898"/>
    </source>
</evidence>
<evidence type="ECO:0000313" key="8">
    <source>
        <dbReference type="Proteomes" id="UP000829401"/>
    </source>
</evidence>